<keyword evidence="3" id="KW-1185">Reference proteome</keyword>
<accession>A0ABR8NCJ3</accession>
<evidence type="ECO:0000313" key="3">
    <source>
        <dbReference type="Proteomes" id="UP000618818"/>
    </source>
</evidence>
<gene>
    <name evidence="2" type="primary">moeZ</name>
    <name evidence="2" type="ORF">IEZ26_11730</name>
</gene>
<dbReference type="InterPro" id="IPR035985">
    <property type="entry name" value="Ubiquitin-activating_enz"/>
</dbReference>
<dbReference type="GO" id="GO:0016779">
    <property type="term" value="F:nucleotidyltransferase activity"/>
    <property type="evidence" value="ECO:0007669"/>
    <property type="project" value="UniProtKB-KW"/>
</dbReference>
<dbReference type="RefSeq" id="WP_191194968.1">
    <property type="nucleotide sequence ID" value="NZ_JACXYZ010000001.1"/>
</dbReference>
<dbReference type="SMART" id="SM00450">
    <property type="entry name" value="RHOD"/>
    <property type="match status" value="1"/>
</dbReference>
<keyword evidence="2" id="KW-0548">Nucleotidyltransferase</keyword>
<reference evidence="2 3" key="1">
    <citation type="submission" date="2020-09" db="EMBL/GenBank/DDBJ databases">
        <title>novel species in genus Nocardioides.</title>
        <authorList>
            <person name="Zhang G."/>
        </authorList>
    </citation>
    <scope>NUCLEOTIDE SEQUENCE [LARGE SCALE GENOMIC DNA]</scope>
    <source>
        <strain evidence="2 3">KCTC 39551</strain>
    </source>
</reference>
<sequence length="399" mass="42668">MSFPALVEPAAELSTDEVRRYSRHLIIPDVGMAGQKRLKNAKVLVIGAGGLGSPALLYLAAAGVGTLGIAEFDEVDESNLQRQIIHGMSDIGRPKAESAKESIAEVNPYVEVIVHNERLDNDNVLQVFEGYDLIVDGTDNFATRYMVNDAAYFLKIPYVWGSIYRFDGQASVFAPTLADDAPCYRCLYPEPPPPGMVPSCAEGGVLGVLCASIGSIQVNEAIKLITGIGDPAIGKLVIYDALELEWRKLKVRKDPSCALCGENATVTGLIDYDAFCGAVSDEAAEAAAGSTISVTQLETMLKEREEGTRDFELIDVREPNEFEINRIPGAKLIPKGEFLNGNALGDLPSDKPIVLHCKSGVRSAEVLAIVKGAGYADAVHVGGGVVAWVSQVDPSQPAY</sequence>
<dbReference type="InterPro" id="IPR001763">
    <property type="entry name" value="Rhodanese-like_dom"/>
</dbReference>
<dbReference type="PANTHER" id="PTHR10953:SF102">
    <property type="entry name" value="ADENYLYLTRANSFERASE AND SULFURTRANSFERASE MOCS3"/>
    <property type="match status" value="1"/>
</dbReference>
<dbReference type="NCBIfam" id="NF004281">
    <property type="entry name" value="PRK05690.1"/>
    <property type="match status" value="1"/>
</dbReference>
<evidence type="ECO:0000313" key="2">
    <source>
        <dbReference type="EMBL" id="MBD3925297.1"/>
    </source>
</evidence>
<evidence type="ECO:0000259" key="1">
    <source>
        <dbReference type="PROSITE" id="PS50206"/>
    </source>
</evidence>
<dbReference type="InterPro" id="IPR045886">
    <property type="entry name" value="ThiF/MoeB/HesA"/>
</dbReference>
<dbReference type="Pfam" id="PF00899">
    <property type="entry name" value="ThiF"/>
    <property type="match status" value="1"/>
</dbReference>
<dbReference type="InterPro" id="IPR000594">
    <property type="entry name" value="ThiF_NAD_FAD-bd"/>
</dbReference>
<proteinExistence type="predicted"/>
<dbReference type="Gene3D" id="3.40.250.10">
    <property type="entry name" value="Rhodanese-like domain"/>
    <property type="match status" value="1"/>
</dbReference>
<dbReference type="CDD" id="cd00158">
    <property type="entry name" value="RHOD"/>
    <property type="match status" value="1"/>
</dbReference>
<keyword evidence="2" id="KW-0808">Transferase</keyword>
<dbReference type="Pfam" id="PF00581">
    <property type="entry name" value="Rhodanese"/>
    <property type="match status" value="1"/>
</dbReference>
<dbReference type="PROSITE" id="PS50206">
    <property type="entry name" value="RHODANESE_3"/>
    <property type="match status" value="1"/>
</dbReference>
<dbReference type="PANTHER" id="PTHR10953">
    <property type="entry name" value="UBIQUITIN-ACTIVATING ENZYME E1"/>
    <property type="match status" value="1"/>
</dbReference>
<protein>
    <submittedName>
        <fullName evidence="2">Adenylyltransferase/sulfurtransferase MoeZ</fullName>
    </submittedName>
</protein>
<organism evidence="2 3">
    <name type="scientific">Nocardioides cavernae</name>
    <dbReference type="NCBI Taxonomy" id="1921566"/>
    <lineage>
        <taxon>Bacteria</taxon>
        <taxon>Bacillati</taxon>
        <taxon>Actinomycetota</taxon>
        <taxon>Actinomycetes</taxon>
        <taxon>Propionibacteriales</taxon>
        <taxon>Nocardioidaceae</taxon>
        <taxon>Nocardioides</taxon>
    </lineage>
</organism>
<dbReference type="Gene3D" id="3.40.50.720">
    <property type="entry name" value="NAD(P)-binding Rossmann-like Domain"/>
    <property type="match status" value="1"/>
</dbReference>
<dbReference type="EMBL" id="JACXYZ010000001">
    <property type="protein sequence ID" value="MBD3925297.1"/>
    <property type="molecule type" value="Genomic_DNA"/>
</dbReference>
<dbReference type="NCBIfam" id="NF005902">
    <property type="entry name" value="PRK07878.1"/>
    <property type="match status" value="1"/>
</dbReference>
<name>A0ABR8NCJ3_9ACTN</name>
<dbReference type="Proteomes" id="UP000618818">
    <property type="component" value="Unassembled WGS sequence"/>
</dbReference>
<feature type="domain" description="Rhodanese" evidence="1">
    <location>
        <begin position="307"/>
        <end position="397"/>
    </location>
</feature>
<dbReference type="CDD" id="cd00757">
    <property type="entry name" value="ThiF_MoeB_HesA_family"/>
    <property type="match status" value="1"/>
</dbReference>
<comment type="caution">
    <text evidence="2">The sequence shown here is derived from an EMBL/GenBank/DDBJ whole genome shotgun (WGS) entry which is preliminary data.</text>
</comment>
<dbReference type="InterPro" id="IPR036873">
    <property type="entry name" value="Rhodanese-like_dom_sf"/>
</dbReference>
<dbReference type="SUPFAM" id="SSF69572">
    <property type="entry name" value="Activating enzymes of the ubiquitin-like proteins"/>
    <property type="match status" value="1"/>
</dbReference>